<dbReference type="AlphaFoldDB" id="A0A2I7SEF0"/>
<dbReference type="KEGG" id="taj:C1A40_01765"/>
<protein>
    <recommendedName>
        <fullName evidence="3">Porin</fullName>
    </recommendedName>
</protein>
<evidence type="ECO:0000313" key="1">
    <source>
        <dbReference type="EMBL" id="AUS04275.1"/>
    </source>
</evidence>
<dbReference type="OrthoDB" id="9812454at2"/>
<organism evidence="1 2">
    <name type="scientific">Pseudotamlana carrageenivorans</name>
    <dbReference type="NCBI Taxonomy" id="2069432"/>
    <lineage>
        <taxon>Bacteria</taxon>
        <taxon>Pseudomonadati</taxon>
        <taxon>Bacteroidota</taxon>
        <taxon>Flavobacteriia</taxon>
        <taxon>Flavobacteriales</taxon>
        <taxon>Flavobacteriaceae</taxon>
        <taxon>Pseudotamlana</taxon>
    </lineage>
</organism>
<name>A0A2I7SEF0_9FLAO</name>
<evidence type="ECO:0000313" key="2">
    <source>
        <dbReference type="Proteomes" id="UP000236592"/>
    </source>
</evidence>
<accession>A0A2I7SEF0</accession>
<reference evidence="2" key="1">
    <citation type="submission" date="2018-01" db="EMBL/GenBank/DDBJ databases">
        <title>Complete genome of Tamlana sp. UJ94.</title>
        <authorList>
            <person name="Jung J."/>
            <person name="Chung D."/>
            <person name="Bae S.S."/>
            <person name="Baek K."/>
        </authorList>
    </citation>
    <scope>NUCLEOTIDE SEQUENCE [LARGE SCALE GENOMIC DNA]</scope>
    <source>
        <strain evidence="2">UJ94</strain>
    </source>
</reference>
<dbReference type="InterPro" id="IPR025631">
    <property type="entry name" value="Porin_10"/>
</dbReference>
<evidence type="ECO:0008006" key="3">
    <source>
        <dbReference type="Google" id="ProtNLM"/>
    </source>
</evidence>
<gene>
    <name evidence="1" type="ORF">C1A40_01765</name>
</gene>
<sequence>MIVTLKVHTKKRNLQFTTLVLVSIFLFCTNVIGAQAKRLGTTSQDSVRTFKPNEGLGNKKTKKIKGDIDQYQIISHENDTTFVDTTLSIQKDYKFNYLRKDNFGLIPFSNLGQTYNTLSYNFESTQLMPLFGARARHFNYMEVEDINYYRVPTPLTELFMKTAFEQGQLVDSFFTANMTPGFNFSIAYKGLRSLGKYQHLLTSTGNFRFTFNYATKNNRYNARGHWVTQDLMNQENGGLDEASVLNFESGNPEYSDRSILEVGFEDAENIIVGKRYHFDHNYKIIKQNDSVAKNTLTVNHVISAESKYYQYVQATANTEYFGSAFNASNLSDKVTLKTLYNQLQLNYSNNLIGDIQFNASNTYYNYGYDQLVLVNGETIINRLKGSVTAIGGKYHKRYRRFDLVGDIGVNVAGDFEGNYLKGVASFKLNKDIEAVASINHSAKAPNFNTLLYQSNYLTYNWHNDFSNIETQQLAFKLNSDKWVDISVDFTSIGNYIYFTENPTSGQIAPFQNDKTISYLRLRLGKEFRVGKFALNNTIEYQKVDDESGVFNVPEFNTRNTLYFSSHLFNKALFLQTGLTFNYFTKYYMNAYNPVLAEFYVQNIREFGNFPRFDYFINAKIRQTRLFLKAEHFNSSFTGNNFYSAPNNPYRDFTVRFGVVWNFFL</sequence>
<keyword evidence="2" id="KW-1185">Reference proteome</keyword>
<dbReference type="Pfam" id="PF14121">
    <property type="entry name" value="Porin_10"/>
    <property type="match status" value="1"/>
</dbReference>
<dbReference type="EMBL" id="CP025938">
    <property type="protein sequence ID" value="AUS04275.1"/>
    <property type="molecule type" value="Genomic_DNA"/>
</dbReference>
<proteinExistence type="predicted"/>
<dbReference type="Proteomes" id="UP000236592">
    <property type="component" value="Chromosome"/>
</dbReference>
<dbReference type="RefSeq" id="WP_102994388.1">
    <property type="nucleotide sequence ID" value="NZ_CP025938.1"/>
</dbReference>